<name>A0A1B2HC14_9PSEU</name>
<dbReference type="RefSeq" id="WP_065913642.1">
    <property type="nucleotide sequence ID" value="NZ_CP016793.1"/>
</dbReference>
<dbReference type="AlphaFoldDB" id="A0A1B2HC14"/>
<dbReference type="OrthoDB" id="4571964at2"/>
<protein>
    <recommendedName>
        <fullName evidence="3">Minor tail protein</fullName>
    </recommendedName>
</protein>
<dbReference type="STRING" id="1586287.BBK82_03210"/>
<evidence type="ECO:0000313" key="1">
    <source>
        <dbReference type="EMBL" id="ANZ35226.1"/>
    </source>
</evidence>
<sequence length="629" mass="62984">MPLPAAVGTVTIAYDIRHPAGGAPGTGTVEVTIPFALRDSTDNVIIAPGVIRGTVTAGVGQVVIPDPNDPQISPQGWAPHIKVLTDVWAAEFDVVIPEGSGDTTIQLADLAPAEAPPTLVSYALAGHTHSGGGGGDVPDATTSTKGIIRLAGDFGGTANAPTVPALADKYVKPVGGIPQIDLAAAIQALLALAGTAVQPGALAAVATSGAYGDLAGRPSIPDSYDDLTGTVPTSALPAIAITEYLGAVASQAEMLTLAGQRGDWCTRTDLGTTWIITGDTPTQLASWTALSYPTAPVISVAGQTGAVTLGKADVGLGNVANLAPADLGISTATQTALDGKQAADTDLAAIAGLAPADGALLQRIGGAWAARTLAGLKSDLTLDQVANLAPADLPISNATQTALDGKVPLTLVDAAGDLLVGSGVDTLARLAKGTDGQVLTVSAGAVTWGAASSGDRELYQPSTVGLLEWTADPKDVETDFNHASGNLLMVRFRYRGSAASISEIGFAVTSAASGPGAYSGVALYEDGTGVVNRLGQSADAGASWTSPGVKSIALTAPVNVTPGNYYRAAILFVGSGAGKIAGCAATISDALLNHGVRRSVFLSGQTGFPSTLTISSMSTNNALYWLAMK</sequence>
<gene>
    <name evidence="1" type="ORF">BBK82_03210</name>
</gene>
<evidence type="ECO:0008006" key="3">
    <source>
        <dbReference type="Google" id="ProtNLM"/>
    </source>
</evidence>
<dbReference type="KEGG" id="led:BBK82_03210"/>
<keyword evidence="2" id="KW-1185">Reference proteome</keyword>
<dbReference type="EMBL" id="CP016793">
    <property type="protein sequence ID" value="ANZ35226.1"/>
    <property type="molecule type" value="Genomic_DNA"/>
</dbReference>
<reference evidence="1 2" key="1">
    <citation type="submission" date="2016-07" db="EMBL/GenBank/DDBJ databases">
        <title>Complete genome sequence of the Lentzea guizhouensis DHS C013.</title>
        <authorList>
            <person name="Cao C."/>
        </authorList>
    </citation>
    <scope>NUCLEOTIDE SEQUENCE [LARGE SCALE GENOMIC DNA]</scope>
    <source>
        <strain evidence="1 2">DHS C013</strain>
    </source>
</reference>
<organism evidence="1 2">
    <name type="scientific">Lentzea guizhouensis</name>
    <dbReference type="NCBI Taxonomy" id="1586287"/>
    <lineage>
        <taxon>Bacteria</taxon>
        <taxon>Bacillati</taxon>
        <taxon>Actinomycetota</taxon>
        <taxon>Actinomycetes</taxon>
        <taxon>Pseudonocardiales</taxon>
        <taxon>Pseudonocardiaceae</taxon>
        <taxon>Lentzea</taxon>
    </lineage>
</organism>
<evidence type="ECO:0000313" key="2">
    <source>
        <dbReference type="Proteomes" id="UP000093053"/>
    </source>
</evidence>
<dbReference type="Proteomes" id="UP000093053">
    <property type="component" value="Chromosome"/>
</dbReference>
<proteinExistence type="predicted"/>
<accession>A0A1B2HC14</accession>